<evidence type="ECO:0000256" key="2">
    <source>
        <dbReference type="ARBA" id="ARBA00004687"/>
    </source>
</evidence>
<reference evidence="11" key="1">
    <citation type="submission" date="2020-09" db="EMBL/GenBank/DDBJ databases">
        <title>Iningainema tapete sp. nov. (Scytonemataceae, Cyanobacteria) from greenhouses in central Florida (USA) produces two types of nodularin with biosynthetic potential for microcystin-LR and anabaenopeptins.</title>
        <authorList>
            <person name="Berthold D.E."/>
            <person name="Lefler F.W."/>
            <person name="Huang I.-S."/>
            <person name="Abdulla H."/>
            <person name="Zimba P.V."/>
            <person name="Laughinghouse H.D. IV."/>
        </authorList>
    </citation>
    <scope>NUCLEOTIDE SEQUENCE</scope>
    <source>
        <strain evidence="11">BLCCT55</strain>
    </source>
</reference>
<keyword evidence="5" id="KW-0808">Transferase</keyword>
<feature type="transmembrane region" description="Helical" evidence="10">
    <location>
        <begin position="407"/>
        <end position="425"/>
    </location>
</feature>
<evidence type="ECO:0000313" key="12">
    <source>
        <dbReference type="Proteomes" id="UP000629098"/>
    </source>
</evidence>
<gene>
    <name evidence="11" type="ORF">ICL16_23290</name>
</gene>
<proteinExistence type="predicted"/>
<feature type="transmembrane region" description="Helical" evidence="10">
    <location>
        <begin position="281"/>
        <end position="298"/>
    </location>
</feature>
<evidence type="ECO:0000256" key="9">
    <source>
        <dbReference type="ARBA" id="ARBA00023136"/>
    </source>
</evidence>
<feature type="transmembrane region" description="Helical" evidence="10">
    <location>
        <begin position="110"/>
        <end position="128"/>
    </location>
</feature>
<evidence type="ECO:0000313" key="11">
    <source>
        <dbReference type="EMBL" id="MBD2774908.1"/>
    </source>
</evidence>
<evidence type="ECO:0008006" key="13">
    <source>
        <dbReference type="Google" id="ProtNLM"/>
    </source>
</evidence>
<evidence type="ECO:0000256" key="7">
    <source>
        <dbReference type="ARBA" id="ARBA00022824"/>
    </source>
</evidence>
<dbReference type="RefSeq" id="WP_190832494.1">
    <property type="nucleotide sequence ID" value="NZ_CAWPPI010000072.1"/>
</dbReference>
<comment type="subcellular location">
    <subcellularLocation>
        <location evidence="1">Endoplasmic reticulum membrane</location>
        <topology evidence="1">Multi-pass membrane protein</topology>
    </subcellularLocation>
</comment>
<evidence type="ECO:0000256" key="8">
    <source>
        <dbReference type="ARBA" id="ARBA00022989"/>
    </source>
</evidence>
<dbReference type="GO" id="GO:0031501">
    <property type="term" value="C:mannosyltransferase complex"/>
    <property type="evidence" value="ECO:0007669"/>
    <property type="project" value="TreeGrafter"/>
</dbReference>
<feature type="transmembrane region" description="Helical" evidence="10">
    <location>
        <begin position="213"/>
        <end position="235"/>
    </location>
</feature>
<keyword evidence="8 10" id="KW-1133">Transmembrane helix</keyword>
<dbReference type="EMBL" id="JACXAE010000072">
    <property type="protein sequence ID" value="MBD2774908.1"/>
    <property type="molecule type" value="Genomic_DNA"/>
</dbReference>
<evidence type="ECO:0000256" key="6">
    <source>
        <dbReference type="ARBA" id="ARBA00022692"/>
    </source>
</evidence>
<dbReference type="InterPro" id="IPR007315">
    <property type="entry name" value="PIG-V/Gpi18"/>
</dbReference>
<keyword evidence="12" id="KW-1185">Reference proteome</keyword>
<name>A0A8J6XI83_9CYAN</name>
<comment type="pathway">
    <text evidence="2">Glycolipid biosynthesis; glycosylphosphatidylinositol-anchor biosynthesis.</text>
</comment>
<feature type="transmembrane region" description="Helical" evidence="10">
    <location>
        <begin position="383"/>
        <end position="400"/>
    </location>
</feature>
<dbReference type="AlphaFoldDB" id="A0A8J6XI83"/>
<protein>
    <recommendedName>
        <fullName evidence="13">Glycosyltransferase RgtA/B/C/D-like domain-containing protein</fullName>
    </recommendedName>
</protein>
<evidence type="ECO:0000256" key="5">
    <source>
        <dbReference type="ARBA" id="ARBA00022679"/>
    </source>
</evidence>
<evidence type="ECO:0000256" key="10">
    <source>
        <dbReference type="SAM" id="Phobius"/>
    </source>
</evidence>
<evidence type="ECO:0000256" key="3">
    <source>
        <dbReference type="ARBA" id="ARBA00022502"/>
    </source>
</evidence>
<keyword evidence="7" id="KW-0256">Endoplasmic reticulum</keyword>
<dbReference type="PANTHER" id="PTHR12468">
    <property type="entry name" value="GPI MANNOSYLTRANSFERASE 2"/>
    <property type="match status" value="1"/>
</dbReference>
<comment type="caution">
    <text evidence="11">The sequence shown here is derived from an EMBL/GenBank/DDBJ whole genome shotgun (WGS) entry which is preliminary data.</text>
</comment>
<dbReference type="GO" id="GO:0000009">
    <property type="term" value="F:alpha-1,6-mannosyltransferase activity"/>
    <property type="evidence" value="ECO:0007669"/>
    <property type="project" value="InterPro"/>
</dbReference>
<dbReference type="GO" id="GO:0004376">
    <property type="term" value="F:GPI mannosyltransferase activity"/>
    <property type="evidence" value="ECO:0007669"/>
    <property type="project" value="InterPro"/>
</dbReference>
<dbReference type="GO" id="GO:0016020">
    <property type="term" value="C:membrane"/>
    <property type="evidence" value="ECO:0007669"/>
    <property type="project" value="GOC"/>
</dbReference>
<dbReference type="GO" id="GO:0006506">
    <property type="term" value="P:GPI anchor biosynthetic process"/>
    <property type="evidence" value="ECO:0007669"/>
    <property type="project" value="UniProtKB-UniPathway"/>
</dbReference>
<feature type="transmembrane region" description="Helical" evidence="10">
    <location>
        <begin position="333"/>
        <end position="352"/>
    </location>
</feature>
<accession>A0A8J6XI83</accession>
<feature type="transmembrane region" description="Helical" evidence="10">
    <location>
        <begin position="310"/>
        <end position="327"/>
    </location>
</feature>
<dbReference type="Proteomes" id="UP000629098">
    <property type="component" value="Unassembled WGS sequence"/>
</dbReference>
<evidence type="ECO:0000256" key="1">
    <source>
        <dbReference type="ARBA" id="ARBA00004477"/>
    </source>
</evidence>
<dbReference type="UniPathway" id="UPA00196"/>
<keyword evidence="4" id="KW-0328">Glycosyltransferase</keyword>
<dbReference type="PANTHER" id="PTHR12468:SF2">
    <property type="entry name" value="GPI MANNOSYLTRANSFERASE 2"/>
    <property type="match status" value="1"/>
</dbReference>
<organism evidence="11 12">
    <name type="scientific">Iningainema tapete BLCC-T55</name>
    <dbReference type="NCBI Taxonomy" id="2748662"/>
    <lineage>
        <taxon>Bacteria</taxon>
        <taxon>Bacillati</taxon>
        <taxon>Cyanobacteriota</taxon>
        <taxon>Cyanophyceae</taxon>
        <taxon>Nostocales</taxon>
        <taxon>Scytonemataceae</taxon>
        <taxon>Iningainema tapete</taxon>
    </lineage>
</organism>
<keyword evidence="9 10" id="KW-0472">Membrane</keyword>
<sequence length="431" mass="49206">MIDYKKLEIKNYQDTKIIFPVIMWLSSRVAIAITILFIAPLLPAPPDGAAAMFNWRAFSEWDSIWYQKIVTVGYDYAPDGKEHSIAFFPLFPLLIYIVMSFGLRFEAAGMLVNNLAFLAALIVLYFWVEERYGKSAARWATATLAWCPYSLYGTIIYTEGLFLLCSTAALRAFDRHQHIRFAFWGSLATATRVSGAMLIPSFLFVAWKERREVKAYVASCAAGGGLFLFSLYCLIKFGDPLAFLHAQKGWRSSFGFDGQGWWQMLLQIVLGTKDINNSFQLWHPLLFAMIVCSAFLLWYFRRQLGAKMRYGFYLLWMLLWIITRNPLPGEPFSYDPLVKIVLIFGGLFLLWFSRNQLPLVAVVYGFCSYGLILNTGLTLSVERYAYGIVSLAIAFGLLLARYPQWGYAVIGFFSLPLLSLCIRFAQKLWVA</sequence>
<feature type="transmembrane region" description="Helical" evidence="10">
    <location>
        <begin position="148"/>
        <end position="170"/>
    </location>
</feature>
<keyword evidence="6 10" id="KW-0812">Transmembrane</keyword>
<feature type="transmembrane region" description="Helical" evidence="10">
    <location>
        <begin position="359"/>
        <end position="377"/>
    </location>
</feature>
<feature type="transmembrane region" description="Helical" evidence="10">
    <location>
        <begin position="21"/>
        <end position="42"/>
    </location>
</feature>
<feature type="transmembrane region" description="Helical" evidence="10">
    <location>
        <begin position="85"/>
        <end position="103"/>
    </location>
</feature>
<evidence type="ECO:0000256" key="4">
    <source>
        <dbReference type="ARBA" id="ARBA00022676"/>
    </source>
</evidence>
<keyword evidence="3" id="KW-0337">GPI-anchor biosynthesis</keyword>